<gene>
    <name evidence="7" type="ORF">E6O75_ATG11113</name>
</gene>
<dbReference type="InterPro" id="IPR029190">
    <property type="entry name" value="Rrp14/SURF6_C"/>
</dbReference>
<dbReference type="InterPro" id="IPR029188">
    <property type="entry name" value="Rrp14_N"/>
</dbReference>
<dbReference type="GO" id="GO:0042274">
    <property type="term" value="P:ribosomal small subunit biogenesis"/>
    <property type="evidence" value="ECO:0007669"/>
    <property type="project" value="TreeGrafter"/>
</dbReference>
<dbReference type="Pfam" id="PF04935">
    <property type="entry name" value="SURF6"/>
    <property type="match status" value="1"/>
</dbReference>
<evidence type="ECO:0000256" key="2">
    <source>
        <dbReference type="ARBA" id="ARBA00005904"/>
    </source>
</evidence>
<dbReference type="EMBL" id="SNSC02000008">
    <property type="protein sequence ID" value="TID22319.1"/>
    <property type="molecule type" value="Genomic_DNA"/>
</dbReference>
<dbReference type="InterPro" id="IPR007019">
    <property type="entry name" value="SURF6"/>
</dbReference>
<keyword evidence="8" id="KW-1185">Reference proteome</keyword>
<feature type="region of interest" description="Disordered" evidence="4">
    <location>
        <begin position="302"/>
        <end position="383"/>
    </location>
</feature>
<feature type="region of interest" description="Disordered" evidence="4">
    <location>
        <begin position="472"/>
        <end position="548"/>
    </location>
</feature>
<feature type="compositionally biased region" description="Basic and acidic residues" evidence="4">
    <location>
        <begin position="319"/>
        <end position="329"/>
    </location>
</feature>
<feature type="compositionally biased region" description="Basic and acidic residues" evidence="4">
    <location>
        <begin position="93"/>
        <end position="104"/>
    </location>
</feature>
<feature type="compositionally biased region" description="Basic and acidic residues" evidence="4">
    <location>
        <begin position="140"/>
        <end position="167"/>
    </location>
</feature>
<evidence type="ECO:0000259" key="5">
    <source>
        <dbReference type="Pfam" id="PF04935"/>
    </source>
</evidence>
<feature type="domain" description="Ribosomal RNA-processing protein 14/surfeit locus protein 6 C-terminal" evidence="5">
    <location>
        <begin position="322"/>
        <end position="520"/>
    </location>
</feature>
<feature type="compositionally biased region" description="Low complexity" evidence="4">
    <location>
        <begin position="223"/>
        <end position="256"/>
    </location>
</feature>
<accession>A0A4Z1P6Q7</accession>
<feature type="compositionally biased region" description="Acidic residues" evidence="4">
    <location>
        <begin position="80"/>
        <end position="90"/>
    </location>
</feature>
<evidence type="ECO:0000259" key="6">
    <source>
        <dbReference type="Pfam" id="PF15459"/>
    </source>
</evidence>
<feature type="compositionally biased region" description="Acidic residues" evidence="4">
    <location>
        <begin position="194"/>
        <end position="211"/>
    </location>
</feature>
<dbReference type="GO" id="GO:0003677">
    <property type="term" value="F:DNA binding"/>
    <property type="evidence" value="ECO:0007669"/>
    <property type="project" value="TreeGrafter"/>
</dbReference>
<sequence>MADKDLEARLKSHSRAFEGLLSLIPADLYYEKDRSDQWEKKKQTPEERRLAKKAKLNPANHRTAKDVMDENERKRRREEGEEVEDEDVSDQDAPGKEKPLEGLKQKQPKNKVQKTKAEDDVHSKDEEEADLKDQNQTPKKSADEKRREKDQKRIEKRAKKEEKEKAKQARKVAVTSSADSKTDPKSKDILNTTEDPDEEEDALDMDNDMEAVDVAGLVPNEETATASDSSAADSTFSQTSNKIPSSNSSIVIPNTNGATKSDTNGSLSKNAADLSTSSTKASKPSAAEKAALLARLQAKLEAHRKARNADGLNGQPAKNRHELIEARRLKAEKRKATKKELRQAEREQSKKAEMEAHLAELRGSPSIGSDMFGSRAGSMSPPQNSFSFGRVAFTDGETASSDLSKLLVNGKKKTNSDPKAALQAAEKKQARLNSFDENKRADIEQKDLWLNAKKKVHGEKVRDDTSLLKKTLKRKEQEKAKSAKEWNERKEGISKSQEMKQKKRETNLQARKDGKGIKGKGSKGGKKSAPSKKKKRPGFEGSFSGRAK</sequence>
<evidence type="ECO:0000313" key="8">
    <source>
        <dbReference type="Proteomes" id="UP000298493"/>
    </source>
</evidence>
<dbReference type="GO" id="GO:0005730">
    <property type="term" value="C:nucleolus"/>
    <property type="evidence" value="ECO:0007669"/>
    <property type="project" value="TreeGrafter"/>
</dbReference>
<feature type="region of interest" description="Disordered" evidence="4">
    <location>
        <begin position="409"/>
        <end position="443"/>
    </location>
</feature>
<dbReference type="Proteomes" id="UP000298493">
    <property type="component" value="Unassembled WGS sequence"/>
</dbReference>
<feature type="compositionally biased region" description="Basic and acidic residues" evidence="4">
    <location>
        <begin position="425"/>
        <end position="443"/>
    </location>
</feature>
<evidence type="ECO:0000256" key="3">
    <source>
        <dbReference type="ARBA" id="ARBA00023242"/>
    </source>
</evidence>
<dbReference type="GO" id="GO:0042273">
    <property type="term" value="P:ribosomal large subunit biogenesis"/>
    <property type="evidence" value="ECO:0007669"/>
    <property type="project" value="TreeGrafter"/>
</dbReference>
<feature type="region of interest" description="Disordered" evidence="4">
    <location>
        <begin position="31"/>
        <end position="288"/>
    </location>
</feature>
<comment type="similarity">
    <text evidence="2">Belongs to the SURF6 family.</text>
</comment>
<feature type="compositionally biased region" description="Basic and acidic residues" evidence="4">
    <location>
        <begin position="63"/>
        <end position="79"/>
    </location>
</feature>
<dbReference type="GO" id="GO:0003723">
    <property type="term" value="F:RNA binding"/>
    <property type="evidence" value="ECO:0007669"/>
    <property type="project" value="TreeGrafter"/>
</dbReference>
<feature type="domain" description="Ribosomal RNA-processing protein 14 N-terminal" evidence="6">
    <location>
        <begin position="9"/>
        <end position="59"/>
    </location>
</feature>
<comment type="caution">
    <text evidence="7">The sequence shown here is derived from an EMBL/GenBank/DDBJ whole genome shotgun (WGS) entry which is preliminary data.</text>
</comment>
<feature type="compositionally biased region" description="Basic and acidic residues" evidence="4">
    <location>
        <begin position="31"/>
        <end position="49"/>
    </location>
</feature>
<evidence type="ECO:0000256" key="1">
    <source>
        <dbReference type="ARBA" id="ARBA00004123"/>
    </source>
</evidence>
<feature type="compositionally biased region" description="Polar residues" evidence="4">
    <location>
        <begin position="257"/>
        <end position="269"/>
    </location>
</feature>
<keyword evidence="3" id="KW-0539">Nucleus</keyword>
<dbReference type="PANTHER" id="PTHR14369">
    <property type="entry name" value="SURFEIT LOCUS PROTEIN 6"/>
    <property type="match status" value="1"/>
</dbReference>
<feature type="compositionally biased region" description="Basic and acidic residues" evidence="4">
    <location>
        <begin position="474"/>
        <end position="516"/>
    </location>
</feature>
<dbReference type="AlphaFoldDB" id="A0A4Z1P6Q7"/>
<organism evidence="7 8">
    <name type="scientific">Venturia nashicola</name>
    <dbReference type="NCBI Taxonomy" id="86259"/>
    <lineage>
        <taxon>Eukaryota</taxon>
        <taxon>Fungi</taxon>
        <taxon>Dikarya</taxon>
        <taxon>Ascomycota</taxon>
        <taxon>Pezizomycotina</taxon>
        <taxon>Dothideomycetes</taxon>
        <taxon>Pleosporomycetidae</taxon>
        <taxon>Venturiales</taxon>
        <taxon>Venturiaceae</taxon>
        <taxon>Venturia</taxon>
    </lineage>
</organism>
<evidence type="ECO:0000256" key="4">
    <source>
        <dbReference type="SAM" id="MobiDB-lite"/>
    </source>
</evidence>
<feature type="compositionally biased region" description="Basic and acidic residues" evidence="4">
    <location>
        <begin position="115"/>
        <end position="125"/>
    </location>
</feature>
<dbReference type="Pfam" id="PF15459">
    <property type="entry name" value="RRP14"/>
    <property type="match status" value="1"/>
</dbReference>
<feature type="compositionally biased region" description="Basic residues" evidence="4">
    <location>
        <begin position="517"/>
        <end position="536"/>
    </location>
</feature>
<reference evidence="7 8" key="1">
    <citation type="submission" date="2019-04" db="EMBL/GenBank/DDBJ databases">
        <title>High contiguity whole genome sequence and gene annotation resource for two Venturia nashicola isolates.</title>
        <authorList>
            <person name="Prokchorchik M."/>
            <person name="Won K."/>
            <person name="Lee Y."/>
            <person name="Choi E.D."/>
            <person name="Segonzac C."/>
            <person name="Sohn K.H."/>
        </authorList>
    </citation>
    <scope>NUCLEOTIDE SEQUENCE [LARGE SCALE GENOMIC DNA]</scope>
    <source>
        <strain evidence="7 8">PRI2</strain>
    </source>
</reference>
<feature type="compositionally biased region" description="Low complexity" evidence="4">
    <location>
        <begin position="274"/>
        <end position="288"/>
    </location>
</feature>
<comment type="subcellular location">
    <subcellularLocation>
        <location evidence="1">Nucleus</location>
    </subcellularLocation>
</comment>
<evidence type="ECO:0000313" key="7">
    <source>
        <dbReference type="EMBL" id="TID22319.1"/>
    </source>
</evidence>
<name>A0A4Z1P6Q7_9PEZI</name>
<feature type="compositionally biased region" description="Basic and acidic residues" evidence="4">
    <location>
        <begin position="338"/>
        <end position="360"/>
    </location>
</feature>
<dbReference type="STRING" id="86259.A0A4Z1P6Q7"/>
<dbReference type="PANTHER" id="PTHR14369:SF0">
    <property type="entry name" value="SURFEIT LOCUS PROTEIN 6"/>
    <property type="match status" value="1"/>
</dbReference>
<protein>
    <submittedName>
        <fullName evidence="7">SURF6-domain-containing protein</fullName>
    </submittedName>
</protein>
<proteinExistence type="inferred from homology"/>